<feature type="transmembrane region" description="Helical" evidence="1">
    <location>
        <begin position="68"/>
        <end position="86"/>
    </location>
</feature>
<reference evidence="2" key="1">
    <citation type="journal article" date="2012" name="J. Bacteriol.">
        <title>Genome sequences of type strains of seven species of the marine bacterium Pseudoalteromonas.</title>
        <authorList>
            <person name="Xie B.B."/>
            <person name="Shu Y.L."/>
            <person name="Qin Q.L."/>
            <person name="Rong J.C."/>
            <person name="Zhang X.Y."/>
            <person name="Chen X.L."/>
            <person name="Shi M."/>
            <person name="He H.L."/>
            <person name="Zhou B.C."/>
            <person name="Zhang Y.Z."/>
        </authorList>
    </citation>
    <scope>NUCLEOTIDE SEQUENCE [LARGE SCALE GENOMIC DNA]</scope>
    <source>
        <strain evidence="2">NCIMB 2128</strain>
    </source>
</reference>
<keyword evidence="1" id="KW-0472">Membrane</keyword>
<evidence type="ECO:0000256" key="1">
    <source>
        <dbReference type="SAM" id="Phobius"/>
    </source>
</evidence>
<keyword evidence="3" id="KW-1185">Reference proteome</keyword>
<proteinExistence type="predicted"/>
<dbReference type="EMBL" id="AHCF02000034">
    <property type="protein sequence ID" value="ERG60141.1"/>
    <property type="molecule type" value="Genomic_DNA"/>
</dbReference>
<dbReference type="NCBIfam" id="NF038235">
    <property type="entry name" value="retron_Ec48_2TM"/>
    <property type="match status" value="1"/>
</dbReference>
<dbReference type="Proteomes" id="UP000016534">
    <property type="component" value="Unassembled WGS sequence"/>
</dbReference>
<organism evidence="2 3">
    <name type="scientific">Pseudoalteromonas undina</name>
    <dbReference type="NCBI Taxonomy" id="43660"/>
    <lineage>
        <taxon>Bacteria</taxon>
        <taxon>Pseudomonadati</taxon>
        <taxon>Pseudomonadota</taxon>
        <taxon>Gammaproteobacteria</taxon>
        <taxon>Alteromonadales</taxon>
        <taxon>Pseudoalteromonadaceae</taxon>
        <taxon>Pseudoalteromonas</taxon>
    </lineage>
</organism>
<evidence type="ECO:0000313" key="3">
    <source>
        <dbReference type="Proteomes" id="UP000016534"/>
    </source>
</evidence>
<dbReference type="InterPro" id="IPR053597">
    <property type="entry name" value="Retron_Ec48_antiviral"/>
</dbReference>
<name>A0ABN0NG45_9GAMM</name>
<keyword evidence="1" id="KW-1133">Transmembrane helix</keyword>
<protein>
    <submittedName>
        <fullName evidence="2">Uncharacterized protein</fullName>
    </submittedName>
</protein>
<feature type="transmembrane region" description="Helical" evidence="1">
    <location>
        <begin position="12"/>
        <end position="35"/>
    </location>
</feature>
<sequence>MKFKDIDPLESFKLMIQVYLVAALVILLCVFIHIYKQENFSQMPICLSLECIGSFFEKFKLAVDVFDYLIKALLTGVTIFSFYYALKNYISTTKAAKTTIHLTNLNTFKDYLISESQSMKVLNVKKIDTLKWYNLIYPDSRAGELDISDNYKMLINDINLLIEESNNYFLGESTKATFFDYKNHQTQMIKVLRKIGIELARSPRNNLKEAEKSVFDIINKVNKEFCGKKGPSLIKKQKYN</sequence>
<gene>
    <name evidence="2" type="ORF">PUND_14146</name>
</gene>
<evidence type="ECO:0000313" key="2">
    <source>
        <dbReference type="EMBL" id="ERG60141.1"/>
    </source>
</evidence>
<accession>A0ABN0NG45</accession>
<reference evidence="2" key="2">
    <citation type="submission" date="2013-04" db="EMBL/GenBank/DDBJ databases">
        <title>Genome sequence of Pseudoalteromonas undina.</title>
        <authorList>
            <person name="Xie B.-B."/>
            <person name="Rong J.-C."/>
            <person name="Qin Q.-L."/>
            <person name="Shu Y.-L."/>
            <person name="Zhang Y.-Z."/>
        </authorList>
    </citation>
    <scope>NUCLEOTIDE SEQUENCE</scope>
    <source>
        <strain evidence="2">NCIMB 2128</strain>
    </source>
</reference>
<keyword evidence="1" id="KW-0812">Transmembrane</keyword>
<comment type="caution">
    <text evidence="2">The sequence shown here is derived from an EMBL/GenBank/DDBJ whole genome shotgun (WGS) entry which is preliminary data.</text>
</comment>